<reference evidence="1 2" key="1">
    <citation type="submission" date="2016-11" db="EMBL/GenBank/DDBJ databases">
        <title>Draft Genome Sequences of Nine Cyanobacterial Strains from Diverse Habitats.</title>
        <authorList>
            <person name="Zhu T."/>
            <person name="Hou S."/>
            <person name="Lu X."/>
            <person name="Hess W.R."/>
        </authorList>
    </citation>
    <scope>NUCLEOTIDE SEQUENCE [LARGE SCALE GENOMIC DNA]</scope>
    <source>
        <strain evidence="1 2">NIES-30</strain>
    </source>
</reference>
<protein>
    <recommendedName>
        <fullName evidence="3">HEPN domain-containing protein</fullName>
    </recommendedName>
</protein>
<gene>
    <name evidence="1" type="ORF">NIES30_08305</name>
</gene>
<dbReference type="OrthoDB" id="8240632at2"/>
<dbReference type="Proteomes" id="UP000185557">
    <property type="component" value="Unassembled WGS sequence"/>
</dbReference>
<dbReference type="AlphaFoldDB" id="A0A1U7J7M7"/>
<dbReference type="RefSeq" id="WP_073607937.1">
    <property type="nucleotide sequence ID" value="NZ_MRCG01000004.1"/>
</dbReference>
<proteinExistence type="predicted"/>
<comment type="caution">
    <text evidence="1">The sequence shown here is derived from an EMBL/GenBank/DDBJ whole genome shotgun (WGS) entry which is preliminary data.</text>
</comment>
<keyword evidence="2" id="KW-1185">Reference proteome</keyword>
<sequence>MDEEIDLMKLVIEVDDELIREGVEPFQRPLAACIRIAQRLQPRSSFSLQSDPLFNAVNHMYSELYRSSDLHIPPLHVGAFMFRDVFFPLRIPVIYGSPAINPVDFLADIPETQKRWLFTDKQSGLAFFDQVIDLMDFVYGLNDLEKTGQLPDKTVEWWYLAKQQLEAAAATVLGSFNKHAVIQNCCISTELLLKGALIAKGIDEKTLASKKHGYGHNLEKLVDKTAGQLPNFDTATVLLVVKQLPDYVKSRYVANDFSRLVLGSFLMNTQFIGGEILRHFSDRSFRSNFTAATDNIWNLSHRTFPKPTK</sequence>
<organism evidence="1 2">
    <name type="scientific">Phormidium tenue NIES-30</name>
    <dbReference type="NCBI Taxonomy" id="549789"/>
    <lineage>
        <taxon>Bacteria</taxon>
        <taxon>Bacillati</taxon>
        <taxon>Cyanobacteriota</taxon>
        <taxon>Cyanophyceae</taxon>
        <taxon>Oscillatoriophycideae</taxon>
        <taxon>Oscillatoriales</taxon>
        <taxon>Oscillatoriaceae</taxon>
        <taxon>Phormidium</taxon>
    </lineage>
</organism>
<evidence type="ECO:0000313" key="2">
    <source>
        <dbReference type="Proteomes" id="UP000185557"/>
    </source>
</evidence>
<accession>A0A1U7J7M7</accession>
<dbReference type="Gene3D" id="1.20.120.330">
    <property type="entry name" value="Nucleotidyltransferases domain 2"/>
    <property type="match status" value="1"/>
</dbReference>
<evidence type="ECO:0000313" key="1">
    <source>
        <dbReference type="EMBL" id="OKH49154.1"/>
    </source>
</evidence>
<dbReference type="EMBL" id="MRCG01000004">
    <property type="protein sequence ID" value="OKH49154.1"/>
    <property type="molecule type" value="Genomic_DNA"/>
</dbReference>
<evidence type="ECO:0008006" key="3">
    <source>
        <dbReference type="Google" id="ProtNLM"/>
    </source>
</evidence>
<name>A0A1U7J7M7_9CYAN</name>